<reference evidence="1 2" key="1">
    <citation type="journal article" date="2024" name="J Genomics">
        <title>Draft genome sequencing and assembly of Favolaschia claudopus CIRM-BRFM 2984 isolated from oak limbs.</title>
        <authorList>
            <person name="Navarro D."/>
            <person name="Drula E."/>
            <person name="Chaduli D."/>
            <person name="Cazenave R."/>
            <person name="Ahrendt S."/>
            <person name="Wang J."/>
            <person name="Lipzen A."/>
            <person name="Daum C."/>
            <person name="Barry K."/>
            <person name="Grigoriev I.V."/>
            <person name="Favel A."/>
            <person name="Rosso M.N."/>
            <person name="Martin F."/>
        </authorList>
    </citation>
    <scope>NUCLEOTIDE SEQUENCE [LARGE SCALE GENOMIC DNA]</scope>
    <source>
        <strain evidence="1 2">CIRM-BRFM 2984</strain>
    </source>
</reference>
<sequence>MQTTITKFFPVLRTVSVPPLRSTVLRASAPRRKIQALITNYTSDKLRMPPTLPDVDRYFLRPQYRNRDLPALNFSPLPFPNNNLDKKAVEGNRRAIAYEVASAAPAYRKYWDRFGASYTEDGEKSQVFQIFPTSNAKRMLFIAKSKLITKYSSDLMGPEQELPVSLTRIIPAEAWYLYRHVGDGTLHFRASHNSPWLAVYELSVMKDIAEEAETPSKG</sequence>
<evidence type="ECO:0000313" key="2">
    <source>
        <dbReference type="Proteomes" id="UP001362999"/>
    </source>
</evidence>
<organism evidence="1 2">
    <name type="scientific">Favolaschia claudopus</name>
    <dbReference type="NCBI Taxonomy" id="2862362"/>
    <lineage>
        <taxon>Eukaryota</taxon>
        <taxon>Fungi</taxon>
        <taxon>Dikarya</taxon>
        <taxon>Basidiomycota</taxon>
        <taxon>Agaricomycotina</taxon>
        <taxon>Agaricomycetes</taxon>
        <taxon>Agaricomycetidae</taxon>
        <taxon>Agaricales</taxon>
        <taxon>Marasmiineae</taxon>
        <taxon>Mycenaceae</taxon>
        <taxon>Favolaschia</taxon>
    </lineage>
</organism>
<evidence type="ECO:0000313" key="1">
    <source>
        <dbReference type="EMBL" id="KAK7032694.1"/>
    </source>
</evidence>
<dbReference type="Proteomes" id="UP001362999">
    <property type="component" value="Unassembled WGS sequence"/>
</dbReference>
<dbReference type="EMBL" id="JAWWNJ010000023">
    <property type="protein sequence ID" value="KAK7032694.1"/>
    <property type="molecule type" value="Genomic_DNA"/>
</dbReference>
<accession>A0AAW0C261</accession>
<keyword evidence="2" id="KW-1185">Reference proteome</keyword>
<name>A0AAW0C261_9AGAR</name>
<comment type="caution">
    <text evidence="1">The sequence shown here is derived from an EMBL/GenBank/DDBJ whole genome shotgun (WGS) entry which is preliminary data.</text>
</comment>
<dbReference type="AlphaFoldDB" id="A0AAW0C261"/>
<protein>
    <submittedName>
        <fullName evidence="1">Uncharacterized protein</fullName>
    </submittedName>
</protein>
<proteinExistence type="predicted"/>
<gene>
    <name evidence="1" type="ORF">R3P38DRAFT_3186250</name>
</gene>